<name>A0A7T8GWA3_CALRO</name>
<feature type="non-terminal residue" evidence="2">
    <location>
        <position position="51"/>
    </location>
</feature>
<evidence type="ECO:0000313" key="2">
    <source>
        <dbReference type="EMBL" id="QQP38731.1"/>
    </source>
</evidence>
<keyword evidence="3" id="KW-1185">Reference proteome</keyword>
<organism evidence="2 3">
    <name type="scientific">Caligus rogercresseyi</name>
    <name type="common">Sea louse</name>
    <dbReference type="NCBI Taxonomy" id="217165"/>
    <lineage>
        <taxon>Eukaryota</taxon>
        <taxon>Metazoa</taxon>
        <taxon>Ecdysozoa</taxon>
        <taxon>Arthropoda</taxon>
        <taxon>Crustacea</taxon>
        <taxon>Multicrustacea</taxon>
        <taxon>Hexanauplia</taxon>
        <taxon>Copepoda</taxon>
        <taxon>Siphonostomatoida</taxon>
        <taxon>Caligidae</taxon>
        <taxon>Caligus</taxon>
    </lineage>
</organism>
<sequence>MKNMSPSGGASYDPNYDNKRSPPTPYDSRRSKRAATMPGPYDPYEAASLST</sequence>
<proteinExistence type="predicted"/>
<reference evidence="3" key="1">
    <citation type="submission" date="2021-01" db="EMBL/GenBank/DDBJ databases">
        <title>Caligus Genome Assembly.</title>
        <authorList>
            <person name="Gallardo-Escarate C."/>
        </authorList>
    </citation>
    <scope>NUCLEOTIDE SEQUENCE [LARGE SCALE GENOMIC DNA]</scope>
</reference>
<feature type="region of interest" description="Disordered" evidence="1">
    <location>
        <begin position="1"/>
        <end position="51"/>
    </location>
</feature>
<evidence type="ECO:0000313" key="3">
    <source>
        <dbReference type="Proteomes" id="UP000595437"/>
    </source>
</evidence>
<dbReference type="Proteomes" id="UP000595437">
    <property type="component" value="Chromosome 13"/>
</dbReference>
<dbReference type="AlphaFoldDB" id="A0A7T8GWA3"/>
<accession>A0A7T8GWA3</accession>
<dbReference type="EMBL" id="CP045902">
    <property type="protein sequence ID" value="QQP38731.1"/>
    <property type="molecule type" value="Genomic_DNA"/>
</dbReference>
<evidence type="ECO:0000256" key="1">
    <source>
        <dbReference type="SAM" id="MobiDB-lite"/>
    </source>
</evidence>
<gene>
    <name evidence="2" type="ORF">FKW44_019399</name>
</gene>
<protein>
    <submittedName>
        <fullName evidence="2">Uncharacterized protein</fullName>
    </submittedName>
</protein>